<keyword evidence="1" id="KW-0812">Transmembrane</keyword>
<keyword evidence="3" id="KW-1185">Reference proteome</keyword>
<reference evidence="2" key="2">
    <citation type="journal article" date="2021" name="Syst. Appl. Microbiol.">
        <title>Roseomonas hellenica sp. nov., isolated from roots of wild-growing Alkanna tinctoria.</title>
        <authorList>
            <person name="Rat A."/>
            <person name="Naranjo H.D."/>
            <person name="Lebbe L."/>
            <person name="Cnockaert M."/>
            <person name="Krigas N."/>
            <person name="Grigoriadou K."/>
            <person name="Maloupa E."/>
            <person name="Willems A."/>
        </authorList>
    </citation>
    <scope>NUCLEOTIDE SEQUENCE</scope>
    <source>
        <strain evidence="2">LMG 28251</strain>
    </source>
</reference>
<protein>
    <submittedName>
        <fullName evidence="2">Uncharacterized protein</fullName>
    </submittedName>
</protein>
<reference evidence="2" key="1">
    <citation type="submission" date="2020-01" db="EMBL/GenBank/DDBJ databases">
        <authorList>
            <person name="Rat A."/>
        </authorList>
    </citation>
    <scope>NUCLEOTIDE SEQUENCE</scope>
    <source>
        <strain evidence="2">LMG 28251</strain>
    </source>
</reference>
<dbReference type="AlphaFoldDB" id="A0AAF1K2F1"/>
<keyword evidence="1" id="KW-0472">Membrane</keyword>
<keyword evidence="1" id="KW-1133">Transmembrane helix</keyword>
<feature type="transmembrane region" description="Helical" evidence="1">
    <location>
        <begin position="226"/>
        <end position="248"/>
    </location>
</feature>
<proteinExistence type="predicted"/>
<name>A0AAF1K2F1_9PROT</name>
<dbReference type="RefSeq" id="WP_211874094.1">
    <property type="nucleotide sequence ID" value="NZ_JAAEDH010000008.1"/>
</dbReference>
<evidence type="ECO:0000313" key="3">
    <source>
        <dbReference type="Proteomes" id="UP001196068"/>
    </source>
</evidence>
<organism evidence="2 3">
    <name type="scientific">Plastoroseomonas arctica</name>
    <dbReference type="NCBI Taxonomy" id="1509237"/>
    <lineage>
        <taxon>Bacteria</taxon>
        <taxon>Pseudomonadati</taxon>
        <taxon>Pseudomonadota</taxon>
        <taxon>Alphaproteobacteria</taxon>
        <taxon>Acetobacterales</taxon>
        <taxon>Acetobacteraceae</taxon>
        <taxon>Plastoroseomonas</taxon>
    </lineage>
</organism>
<evidence type="ECO:0000256" key="1">
    <source>
        <dbReference type="SAM" id="Phobius"/>
    </source>
</evidence>
<accession>A0AAF1K2F1</accession>
<dbReference type="Proteomes" id="UP001196068">
    <property type="component" value="Unassembled WGS sequence"/>
</dbReference>
<comment type="caution">
    <text evidence="2">The sequence shown here is derived from an EMBL/GenBank/DDBJ whole genome shotgun (WGS) entry which is preliminary data.</text>
</comment>
<gene>
    <name evidence="2" type="ORF">GXW79_09245</name>
</gene>
<feature type="transmembrane region" description="Helical" evidence="1">
    <location>
        <begin position="201"/>
        <end position="220"/>
    </location>
</feature>
<sequence>MPNFDGGHYFLTALIPVRTDPCEDPRSSVSITSHAHALREVLASLPTALQTPATEKIGVNSPFARCGRTHFARFAVLDDVAFNGRAQRDPIWATLRAAIKRPYAPSDTVDSLPCPYLIFVADFDAPDGEPETMESWARDLFEMIEPELRAILQHCHGYERVTGAAGFARLLRACQVETTMPFNDYWSVAPKLKTVNLLETLAPSLAGLVMLVLGGLLWAFNGAPFWRYLTQIGLVVLPAGLVWAWYAVTRAGKKPFPTAPRSDLQSVLKALYLQQHFTRFAIAQQGAGPATLHAAFATFLATHQPGNPAMPTQPRGVVRS</sequence>
<evidence type="ECO:0000313" key="2">
    <source>
        <dbReference type="EMBL" id="MBR0655266.1"/>
    </source>
</evidence>
<dbReference type="EMBL" id="JAAEDH010000008">
    <property type="protein sequence ID" value="MBR0655266.1"/>
    <property type="molecule type" value="Genomic_DNA"/>
</dbReference>